<keyword evidence="2" id="KW-1185">Reference proteome</keyword>
<accession>A0A4Y3TXA4</accession>
<name>A0A4Y3TXA4_9PROT</name>
<protein>
    <submittedName>
        <fullName evidence="1">Uncharacterized protein</fullName>
    </submittedName>
</protein>
<reference evidence="1 2" key="1">
    <citation type="submission" date="2019-06" db="EMBL/GenBank/DDBJ databases">
        <title>Whole genome shotgun sequence of Acetobacter peroxydans NBRC 13755.</title>
        <authorList>
            <person name="Hosoyama A."/>
            <person name="Uohara A."/>
            <person name="Ohji S."/>
            <person name="Ichikawa N."/>
        </authorList>
    </citation>
    <scope>NUCLEOTIDE SEQUENCE [LARGE SCALE GENOMIC DNA]</scope>
    <source>
        <strain evidence="1 2">NBRC 13755</strain>
    </source>
</reference>
<evidence type="ECO:0000313" key="2">
    <source>
        <dbReference type="Proteomes" id="UP000317730"/>
    </source>
</evidence>
<comment type="caution">
    <text evidence="1">The sequence shown here is derived from an EMBL/GenBank/DDBJ whole genome shotgun (WGS) entry which is preliminary data.</text>
</comment>
<evidence type="ECO:0000313" key="1">
    <source>
        <dbReference type="EMBL" id="GEB86358.1"/>
    </source>
</evidence>
<proteinExistence type="predicted"/>
<sequence>MRRRGTRARPDSAGLFGCLKGVFALKHGKNTSHGFSGHPPLRLQRTAMHTPDAAHALIRPDTGLRTVAQRERYIRPMACIFRFRHKKTQDGVVLSYADAYGHVAPKAHNVRTFNCL</sequence>
<dbReference type="Proteomes" id="UP000317730">
    <property type="component" value="Unassembled WGS sequence"/>
</dbReference>
<dbReference type="AlphaFoldDB" id="A0A4Y3TXA4"/>
<dbReference type="EMBL" id="BJMV01000012">
    <property type="protein sequence ID" value="GEB86358.1"/>
    <property type="molecule type" value="Genomic_DNA"/>
</dbReference>
<organism evidence="1 2">
    <name type="scientific">Acetobacter peroxydans</name>
    <dbReference type="NCBI Taxonomy" id="104098"/>
    <lineage>
        <taxon>Bacteria</taxon>
        <taxon>Pseudomonadati</taxon>
        <taxon>Pseudomonadota</taxon>
        <taxon>Alphaproteobacteria</taxon>
        <taxon>Acetobacterales</taxon>
        <taxon>Acetobacteraceae</taxon>
        <taxon>Acetobacter</taxon>
    </lineage>
</organism>
<gene>
    <name evidence="1" type="ORF">APE01nite_21550</name>
</gene>